<dbReference type="Proteomes" id="UP000032266">
    <property type="component" value="Chromosome"/>
</dbReference>
<evidence type="ECO:0000313" key="1">
    <source>
        <dbReference type="EMBL" id="AJQ94314.1"/>
    </source>
</evidence>
<dbReference type="Gene3D" id="1.10.150.240">
    <property type="entry name" value="Putative phosphatase, domain 2"/>
    <property type="match status" value="1"/>
</dbReference>
<dbReference type="GO" id="GO:0005829">
    <property type="term" value="C:cytosol"/>
    <property type="evidence" value="ECO:0007669"/>
    <property type="project" value="TreeGrafter"/>
</dbReference>
<accession>A0A0C5VV80</accession>
<dbReference type="SFLD" id="SFLDS00003">
    <property type="entry name" value="Haloacid_Dehalogenase"/>
    <property type="match status" value="1"/>
</dbReference>
<dbReference type="InterPro" id="IPR036412">
    <property type="entry name" value="HAD-like_sf"/>
</dbReference>
<dbReference type="EC" id="3.1.3.18" evidence="1"/>
<keyword evidence="1" id="KW-0378">Hydrolase</keyword>
<dbReference type="RefSeq" id="WP_044616868.1">
    <property type="nucleotide sequence ID" value="NZ_CP007142.1"/>
</dbReference>
<dbReference type="Pfam" id="PF13419">
    <property type="entry name" value="HAD_2"/>
    <property type="match status" value="1"/>
</dbReference>
<dbReference type="OrthoDB" id="9782449at2"/>
<protein>
    <submittedName>
        <fullName evidence="1">Putative phosphatase</fullName>
        <ecNumber evidence="1">3.1.3.18</ecNumber>
    </submittedName>
</protein>
<evidence type="ECO:0000313" key="2">
    <source>
        <dbReference type="Proteomes" id="UP000032266"/>
    </source>
</evidence>
<organism evidence="1 2">
    <name type="scientific">Gynuella sunshinyii YC6258</name>
    <dbReference type="NCBI Taxonomy" id="1445510"/>
    <lineage>
        <taxon>Bacteria</taxon>
        <taxon>Pseudomonadati</taxon>
        <taxon>Pseudomonadota</taxon>
        <taxon>Gammaproteobacteria</taxon>
        <taxon>Oceanospirillales</taxon>
        <taxon>Saccharospirillaceae</taxon>
        <taxon>Gynuella</taxon>
    </lineage>
</organism>
<dbReference type="PATRIC" id="fig|1445510.3.peg.2233"/>
<dbReference type="KEGG" id="gsn:YC6258_02277"/>
<gene>
    <name evidence="1" type="ORF">YC6258_02277</name>
</gene>
<dbReference type="SFLD" id="SFLDG01129">
    <property type="entry name" value="C1.5:_HAD__Beta-PGM__Phosphata"/>
    <property type="match status" value="1"/>
</dbReference>
<dbReference type="STRING" id="1445510.YC6258_02277"/>
<dbReference type="SUPFAM" id="SSF56784">
    <property type="entry name" value="HAD-like"/>
    <property type="match status" value="1"/>
</dbReference>
<dbReference type="GO" id="GO:0004713">
    <property type="term" value="F:protein tyrosine kinase activity"/>
    <property type="evidence" value="ECO:0007669"/>
    <property type="project" value="TreeGrafter"/>
</dbReference>
<dbReference type="PANTHER" id="PTHR43434">
    <property type="entry name" value="PHOSPHOGLYCOLATE PHOSPHATASE"/>
    <property type="match status" value="1"/>
</dbReference>
<dbReference type="GO" id="GO:0008967">
    <property type="term" value="F:phosphoglycolate phosphatase activity"/>
    <property type="evidence" value="ECO:0007669"/>
    <property type="project" value="UniProtKB-EC"/>
</dbReference>
<dbReference type="InterPro" id="IPR023214">
    <property type="entry name" value="HAD_sf"/>
</dbReference>
<reference evidence="1 2" key="1">
    <citation type="submission" date="2014-01" db="EMBL/GenBank/DDBJ databases">
        <title>Full genme sequencing of cellulolytic bacterium Gynuella sunshinyii YC6258T gen. nov., sp. nov.</title>
        <authorList>
            <person name="Khan H."/>
            <person name="Chung E.J."/>
            <person name="Chung Y.R."/>
        </authorList>
    </citation>
    <scope>NUCLEOTIDE SEQUENCE [LARGE SCALE GENOMIC DNA]</scope>
    <source>
        <strain evidence="1 2">YC6258</strain>
    </source>
</reference>
<dbReference type="InterPro" id="IPR050155">
    <property type="entry name" value="HAD-like_hydrolase_sf"/>
</dbReference>
<dbReference type="InterPro" id="IPR041492">
    <property type="entry name" value="HAD_2"/>
</dbReference>
<sequence>MNYEYLVFDLDGTISDPKAGITQSINYALEHHHFDPFPLDELSRFIGPPLDKTFAELTRSNDPVLIASLVEKYRERYGDIGFSENILYDGIESTLTTLHERQCCKLGVCTAKRGDFAVRILDMFGLLELFSFVNGAEIGVDKWQQLENLLNDGVINRNAIMIGDRAYDLHAANHNQLDCAGVLWGYGSRAELEKEHPSHILNHPEELLTLIPL</sequence>
<dbReference type="HOGENOM" id="CLU_045011_19_4_6"/>
<keyword evidence="2" id="KW-1185">Reference proteome</keyword>
<dbReference type="EMBL" id="CP007142">
    <property type="protein sequence ID" value="AJQ94314.1"/>
    <property type="molecule type" value="Genomic_DNA"/>
</dbReference>
<dbReference type="Gene3D" id="3.40.50.1000">
    <property type="entry name" value="HAD superfamily/HAD-like"/>
    <property type="match status" value="1"/>
</dbReference>
<dbReference type="AlphaFoldDB" id="A0A0C5VV80"/>
<dbReference type="PANTHER" id="PTHR43434:SF20">
    <property type="entry name" value="5'-NUCLEOTIDASE"/>
    <property type="match status" value="1"/>
</dbReference>
<dbReference type="InterPro" id="IPR023198">
    <property type="entry name" value="PGP-like_dom2"/>
</dbReference>
<proteinExistence type="predicted"/>
<name>A0A0C5VV80_9GAMM</name>